<feature type="compositionally biased region" description="Basic residues" evidence="1">
    <location>
        <begin position="389"/>
        <end position="406"/>
    </location>
</feature>
<dbReference type="Proteomes" id="UP001634393">
    <property type="component" value="Unassembled WGS sequence"/>
</dbReference>
<dbReference type="PANTHER" id="PTHR31210:SF47">
    <property type="entry name" value="OS07G0564800 PROTEIN"/>
    <property type="match status" value="1"/>
</dbReference>
<reference evidence="2 3" key="1">
    <citation type="submission" date="2024-12" db="EMBL/GenBank/DDBJ databases">
        <title>The unique morphological basis and parallel evolutionary history of personate flowers in Penstemon.</title>
        <authorList>
            <person name="Depatie T.H."/>
            <person name="Wessinger C.A."/>
        </authorList>
    </citation>
    <scope>NUCLEOTIDE SEQUENCE [LARGE SCALE GENOMIC DNA]</scope>
    <source>
        <strain evidence="2">WTNN_2</strain>
        <tissue evidence="2">Leaf</tissue>
    </source>
</reference>
<proteinExistence type="predicted"/>
<accession>A0ABD3S7S9</accession>
<sequence>MNAAKSWRWFMKKILVLFDKGVCGAKMKQLPFMGVVCTVMLFIIYRTTNYQYQQTEMDSRLNPFYTSKDSGVDTKTLNSLPRGIIEARSDLELKPLWATSTSKSKVNVRGSSNLLAIPVGIKQKQNVNTIVQKFLSENFTVILFHYDGNVDGWWDLKWTREVVHIVAHNQTKWWFAKRFLHPAVVSIYDYIFLWDEDLGVENFHPGRYLEIVKSAGLEISQPALDPNSTGIHHRITIRNRMKIFHRRVYDARGSIKCSDNSEGPPCSGFVEGMAPVFSRSAWHCAWHLIQNDLVHGWGMDMKLGYCAQGERSKKVGVVDSEYLVHQSIQTLGGPSAKKVTNPEETAKVHAVDVRSEIRRQSTVELKKFKERWERAVKEDKYWVDPFPPTRRRKQQRRNRKLKYSKV</sequence>
<dbReference type="EMBL" id="JBJXBP010000007">
    <property type="protein sequence ID" value="KAL3820496.1"/>
    <property type="molecule type" value="Genomic_DNA"/>
</dbReference>
<dbReference type="Pfam" id="PF05212">
    <property type="entry name" value="DUF707"/>
    <property type="match status" value="1"/>
</dbReference>
<dbReference type="AlphaFoldDB" id="A0ABD3S7S9"/>
<evidence type="ECO:0000313" key="2">
    <source>
        <dbReference type="EMBL" id="KAL3820496.1"/>
    </source>
</evidence>
<feature type="region of interest" description="Disordered" evidence="1">
    <location>
        <begin position="384"/>
        <end position="406"/>
    </location>
</feature>
<evidence type="ECO:0000256" key="1">
    <source>
        <dbReference type="SAM" id="MobiDB-lite"/>
    </source>
</evidence>
<keyword evidence="3" id="KW-1185">Reference proteome</keyword>
<organism evidence="2 3">
    <name type="scientific">Penstemon smallii</name>
    <dbReference type="NCBI Taxonomy" id="265156"/>
    <lineage>
        <taxon>Eukaryota</taxon>
        <taxon>Viridiplantae</taxon>
        <taxon>Streptophyta</taxon>
        <taxon>Embryophyta</taxon>
        <taxon>Tracheophyta</taxon>
        <taxon>Spermatophyta</taxon>
        <taxon>Magnoliopsida</taxon>
        <taxon>eudicotyledons</taxon>
        <taxon>Gunneridae</taxon>
        <taxon>Pentapetalae</taxon>
        <taxon>asterids</taxon>
        <taxon>lamiids</taxon>
        <taxon>Lamiales</taxon>
        <taxon>Plantaginaceae</taxon>
        <taxon>Cheloneae</taxon>
        <taxon>Penstemon</taxon>
    </lineage>
</organism>
<dbReference type="InterPro" id="IPR007877">
    <property type="entry name" value="DUF707"/>
</dbReference>
<protein>
    <submittedName>
        <fullName evidence="2">Uncharacterized protein</fullName>
    </submittedName>
</protein>
<name>A0ABD3S7S9_9LAMI</name>
<gene>
    <name evidence="2" type="ORF">ACJIZ3_006401</name>
</gene>
<dbReference type="PANTHER" id="PTHR31210">
    <property type="entry name" value="OS06G0731900 PROTEIN"/>
    <property type="match status" value="1"/>
</dbReference>
<comment type="caution">
    <text evidence="2">The sequence shown here is derived from an EMBL/GenBank/DDBJ whole genome shotgun (WGS) entry which is preliminary data.</text>
</comment>
<evidence type="ECO:0000313" key="3">
    <source>
        <dbReference type="Proteomes" id="UP001634393"/>
    </source>
</evidence>